<name>A0A1H4G0H7_9GAMM</name>
<dbReference type="InterPro" id="IPR002711">
    <property type="entry name" value="HNH"/>
</dbReference>
<dbReference type="InterPro" id="IPR003615">
    <property type="entry name" value="HNH_nuc"/>
</dbReference>
<evidence type="ECO:0000313" key="2">
    <source>
        <dbReference type="EMBL" id="SEB02841.1"/>
    </source>
</evidence>
<dbReference type="CDD" id="cd00085">
    <property type="entry name" value="HNHc"/>
    <property type="match status" value="1"/>
</dbReference>
<organism evidence="2 3">
    <name type="scientific">Thiothrix caldifontis</name>
    <dbReference type="NCBI Taxonomy" id="525918"/>
    <lineage>
        <taxon>Bacteria</taxon>
        <taxon>Pseudomonadati</taxon>
        <taxon>Pseudomonadota</taxon>
        <taxon>Gammaproteobacteria</taxon>
        <taxon>Thiotrichales</taxon>
        <taxon>Thiotrichaceae</taxon>
        <taxon>Thiothrix</taxon>
    </lineage>
</organism>
<dbReference type="Pfam" id="PF01844">
    <property type="entry name" value="HNH"/>
    <property type="match status" value="1"/>
</dbReference>
<keyword evidence="3" id="KW-1185">Reference proteome</keyword>
<gene>
    <name evidence="2" type="ORF">SAMN05660964_03201</name>
</gene>
<feature type="domain" description="HNH nuclease" evidence="1">
    <location>
        <begin position="9"/>
        <end position="64"/>
    </location>
</feature>
<dbReference type="RefSeq" id="WP_093070226.1">
    <property type="nucleotide sequence ID" value="NZ_FNQP01000026.1"/>
</dbReference>
<dbReference type="STRING" id="525918.SAMN05660964_03201"/>
<keyword evidence="2" id="KW-0540">Nuclease</keyword>
<dbReference type="Gene3D" id="1.10.30.50">
    <property type="match status" value="1"/>
</dbReference>
<dbReference type="PANTHER" id="PTHR33877">
    <property type="entry name" value="SLL1193 PROTEIN"/>
    <property type="match status" value="1"/>
</dbReference>
<keyword evidence="2" id="KW-0255">Endonuclease</keyword>
<dbReference type="OrthoDB" id="5623658at2"/>
<dbReference type="GO" id="GO:0008270">
    <property type="term" value="F:zinc ion binding"/>
    <property type="evidence" value="ECO:0007669"/>
    <property type="project" value="InterPro"/>
</dbReference>
<protein>
    <submittedName>
        <fullName evidence="2">HNH endonuclease</fullName>
    </submittedName>
</protein>
<dbReference type="EMBL" id="FNQP01000026">
    <property type="protein sequence ID" value="SEB02841.1"/>
    <property type="molecule type" value="Genomic_DNA"/>
</dbReference>
<reference evidence="2 3" key="1">
    <citation type="submission" date="2016-10" db="EMBL/GenBank/DDBJ databases">
        <authorList>
            <person name="de Groot N.N."/>
        </authorList>
    </citation>
    <scope>NUCLEOTIDE SEQUENCE [LARGE SCALE GENOMIC DNA]</scope>
    <source>
        <strain evidence="2 3">DSM 21228</strain>
    </source>
</reference>
<evidence type="ECO:0000259" key="1">
    <source>
        <dbReference type="SMART" id="SM00507"/>
    </source>
</evidence>
<dbReference type="Proteomes" id="UP000199397">
    <property type="component" value="Unassembled WGS sequence"/>
</dbReference>
<dbReference type="AlphaFoldDB" id="A0A1H4G0H7"/>
<dbReference type="InterPro" id="IPR052892">
    <property type="entry name" value="NA-targeting_endonuclease"/>
</dbReference>
<accession>A0A1H4G0H7</accession>
<evidence type="ECO:0000313" key="3">
    <source>
        <dbReference type="Proteomes" id="UP000199397"/>
    </source>
</evidence>
<dbReference type="PANTHER" id="PTHR33877:SF1">
    <property type="entry name" value="TYPE IV METHYL-DIRECTED RESTRICTION ENZYME ECOKMCRA"/>
    <property type="match status" value="1"/>
</dbReference>
<dbReference type="GO" id="GO:0003676">
    <property type="term" value="F:nucleic acid binding"/>
    <property type="evidence" value="ECO:0007669"/>
    <property type="project" value="InterPro"/>
</dbReference>
<sequence length="141" mass="15703">MSSTYISADLRRLVTARAGNTCEYCRIHEDDTFFGCHIDHVISEKHGGLTTEGNLAVACSPCNLYKGSDVGSVTTAGVFTRFFHPRTDDWHEHFVLVGAVLEARTAIGEVTARILQFNTPERTLERQALLEVGRYSVDVKR</sequence>
<keyword evidence="2" id="KW-0378">Hydrolase</keyword>
<dbReference type="GO" id="GO:0004519">
    <property type="term" value="F:endonuclease activity"/>
    <property type="evidence" value="ECO:0007669"/>
    <property type="project" value="UniProtKB-KW"/>
</dbReference>
<proteinExistence type="predicted"/>
<dbReference type="SMART" id="SM00507">
    <property type="entry name" value="HNHc"/>
    <property type="match status" value="1"/>
</dbReference>